<accession>A0A9Q1FA55</accession>
<evidence type="ECO:0000256" key="1">
    <source>
        <dbReference type="SAM" id="MobiDB-lite"/>
    </source>
</evidence>
<organism evidence="3 4">
    <name type="scientific">Synaphobranchus kaupii</name>
    <name type="common">Kaup's arrowtooth eel</name>
    <dbReference type="NCBI Taxonomy" id="118154"/>
    <lineage>
        <taxon>Eukaryota</taxon>
        <taxon>Metazoa</taxon>
        <taxon>Chordata</taxon>
        <taxon>Craniata</taxon>
        <taxon>Vertebrata</taxon>
        <taxon>Euteleostomi</taxon>
        <taxon>Actinopterygii</taxon>
        <taxon>Neopterygii</taxon>
        <taxon>Teleostei</taxon>
        <taxon>Anguilliformes</taxon>
        <taxon>Synaphobranchidae</taxon>
        <taxon>Synaphobranchus</taxon>
    </lineage>
</organism>
<evidence type="ECO:0000313" key="4">
    <source>
        <dbReference type="Proteomes" id="UP001152622"/>
    </source>
</evidence>
<keyword evidence="2" id="KW-1133">Transmembrane helix</keyword>
<protein>
    <submittedName>
        <fullName evidence="3">Uncharacterized protein</fullName>
    </submittedName>
</protein>
<feature type="region of interest" description="Disordered" evidence="1">
    <location>
        <begin position="305"/>
        <end position="324"/>
    </location>
</feature>
<evidence type="ECO:0000313" key="3">
    <source>
        <dbReference type="EMBL" id="KAJ8354052.1"/>
    </source>
</evidence>
<keyword evidence="2" id="KW-0812">Transmembrane</keyword>
<evidence type="ECO:0000256" key="2">
    <source>
        <dbReference type="SAM" id="Phobius"/>
    </source>
</evidence>
<dbReference type="AlphaFoldDB" id="A0A9Q1FA55"/>
<proteinExistence type="predicted"/>
<reference evidence="3" key="1">
    <citation type="journal article" date="2023" name="Science">
        <title>Genome structures resolve the early diversification of teleost fishes.</title>
        <authorList>
            <person name="Parey E."/>
            <person name="Louis A."/>
            <person name="Montfort J."/>
            <person name="Bouchez O."/>
            <person name="Roques C."/>
            <person name="Iampietro C."/>
            <person name="Lluch J."/>
            <person name="Castinel A."/>
            <person name="Donnadieu C."/>
            <person name="Desvignes T."/>
            <person name="Floi Bucao C."/>
            <person name="Jouanno E."/>
            <person name="Wen M."/>
            <person name="Mejri S."/>
            <person name="Dirks R."/>
            <person name="Jansen H."/>
            <person name="Henkel C."/>
            <person name="Chen W.J."/>
            <person name="Zahm M."/>
            <person name="Cabau C."/>
            <person name="Klopp C."/>
            <person name="Thompson A.W."/>
            <person name="Robinson-Rechavi M."/>
            <person name="Braasch I."/>
            <person name="Lecointre G."/>
            <person name="Bobe J."/>
            <person name="Postlethwait J.H."/>
            <person name="Berthelot C."/>
            <person name="Roest Crollius H."/>
            <person name="Guiguen Y."/>
        </authorList>
    </citation>
    <scope>NUCLEOTIDE SEQUENCE</scope>
    <source>
        <strain evidence="3">WJC10195</strain>
    </source>
</reference>
<keyword evidence="2" id="KW-0472">Membrane</keyword>
<feature type="transmembrane region" description="Helical" evidence="2">
    <location>
        <begin position="76"/>
        <end position="100"/>
    </location>
</feature>
<comment type="caution">
    <text evidence="3">The sequence shown here is derived from an EMBL/GenBank/DDBJ whole genome shotgun (WGS) entry which is preliminary data.</text>
</comment>
<dbReference type="EMBL" id="JAINUF010000007">
    <property type="protein sequence ID" value="KAJ8354052.1"/>
    <property type="molecule type" value="Genomic_DNA"/>
</dbReference>
<dbReference type="Proteomes" id="UP001152622">
    <property type="component" value="Chromosome 7"/>
</dbReference>
<sequence>MSRNKCAKLVASFPRRLEAVIAAKAILSKLVGLPEVESASSSHLFSKGLSLHMFLKLSCRASNLQIVVWEKTGRRIFVGVFVVVLMLLVLKLGGLVSMVTEMRTVMVFVRVSEGVMVHSLSAARNQAVHTEARLGVNEALSVRGCHARYVRSRCRSPCPSILVGPMRLVRQMRRSRLVLQTAGVVQLVSAALHRGFYVLIAKGTGGPRSPLSVVCASRYTVACCMLPGSECTMDELEASPMLLAKWTQQRAPELRLAEQFIGYTRLTDVVAPNNCLFIGRWRFFTNPIHSLQQYSEVCSVSKRDKHDGSRKRHRRLKEVIHRNR</sequence>
<keyword evidence="4" id="KW-1185">Reference proteome</keyword>
<gene>
    <name evidence="3" type="ORF">SKAU_G00216190</name>
</gene>
<dbReference type="OrthoDB" id="8120026at2759"/>
<name>A0A9Q1FA55_SYNKA</name>